<dbReference type="InterPro" id="IPR010069">
    <property type="entry name" value="CdiA_FHA1_rpt"/>
</dbReference>
<dbReference type="NCBIfam" id="TIGR01901">
    <property type="entry name" value="adhes_NPXG"/>
    <property type="match status" value="1"/>
</dbReference>
<evidence type="ECO:0000256" key="1">
    <source>
        <dbReference type="SAM" id="MobiDB-lite"/>
    </source>
</evidence>
<dbReference type="Pfam" id="PF05860">
    <property type="entry name" value="TPS"/>
    <property type="match status" value="1"/>
</dbReference>
<dbReference type="Pfam" id="PF13332">
    <property type="entry name" value="Fil_haemagg_2"/>
    <property type="match status" value="7"/>
</dbReference>
<dbReference type="InterPro" id="IPR025157">
    <property type="entry name" value="Hemagglutinin_rpt"/>
</dbReference>
<dbReference type="Proteomes" id="UP001046350">
    <property type="component" value="Chromosome"/>
</dbReference>
<evidence type="ECO:0000313" key="3">
    <source>
        <dbReference type="EMBL" id="QXH49115.1"/>
    </source>
</evidence>
<proteinExistence type="predicted"/>
<name>A0ABX8MXT9_9PSED</name>
<sequence length="3048" mass="315433">MDVRLFAFMARQPSARLAPRDRFCGLPKRGLAILLANAMFWQPLWAQADGIAVSGSNTTLGQAGNGVPVVNIAAPNGSGLSHNRFSDYNVGREGVILNNATNRTQATQLGGIILGNTNLQGQAAGTILNEVTGANASRLQGYTEVAGQSARVIVANPHGISCDGCGFINTPRATLTTGKPVLDNGRLAGYQVDGGAIAIEGAGLNASNIDGFELITRSAQINAKLHAKKLDIVTGRNDVDADTLKATARASDGSQAPTLAIDSSALGGMYAGTIRLVGTEQGVGVKVAGDMAASAGDLNIDANGKLTLGNASASANLNINAAQVELAGTTYAGGNASVRSAGDVQVHKSLAARDRLSVDGQQVRNTGVIEAGVEADNSRNQAGDLVLTSSGLANSGQVVASRELKATVSGTLDNTGGALKGRQLVVDADTLLNQGGQVLADQHLQAEARLIDNRNAGALSSAGSAAVTARERLQNQGGKVVGVDQLTVAGGEVNNSAKGLMASDGVVEIHVDGLDNQGGKVSASDLQVTAGTLSNQGGSLVGKTVQASAEQLHNNGGSIVATEGSATVTGRQLLDNSAGTLQAGTHLQVNGGELRNVNGAMLGASVGITGDSLDNRQNGRVVAEQGALSAITGGLLNNDGGRLQATEGAVDVGAGGLSNQAGTVVAQQQVKLDANNGSLDNRGGQVLGSAVELAGASVDNSAGGKVLAGSGGLKVSTARLLNQQGTLLAGGSSAQLLLGDGRLDNQQGSISASSVTLVAGDADNSGGAISSLAGNLQLTVQRLTNRNGLLEASQAVVLVGQSLDNSQNGRLIAHQGDAASLRLTGLLDNQGGRIASATGDFDIQAASLLNQGGSIEHAGAGKLQLTAASFTGGQGSVRGQGTGQFNLATVEGVGTWHLNGNLDISGLQSIALNAGERIASAANLSLGGGSLNNAGELLSDGTLTLSMGGALTNQGLISSLQGMHIEGASLTQAGGRIASGGPMLLQLAGALSNQGRLTSSSTLQVNAGSIVNLGTLGAQGNVTLRAASIENQDNSLTFAGGALALRSTSLLNRYADLYSKGDLSFAGLDEGRAQSLQNLSGSIESEGSIDIKTDSLENAKAVFVPGKTVAERYIRINCTDCSGDEHTGFYIVTTTYKGTVESDSPAARLLANRDLTLDTLTVDNRQSLLAANGNLSAKAVNFYNRGLTLDNQVEEVSYWLHGVSQSAYRVAEAATNSWNARNRNLPPDQQAAIPTAVTRYPVSSTNTRILPGTDTAYAGTVQAGGTVALNVSGELVNGTLDPHSNAQLTGKALDSAANGAGGVQVTLGTQAGDPGLPRDVKRIETTAADGSTQVSFVPVDFSGAPFVSIDPTALPSFHLPQGEYGLFVRSQNPTSSYLIETNPELTNLSRFMASDYLLGQLGFDADQAWRRLGDGRYETRLVADAVLAQTGQRFLADGLNSDYEQFKYLMDNAVASKDALGLSVGVGLTSQQVAALTHDIVWMEERVVDGQTVLAPVLYLAKVNARNLRGGSLIQGRDLQLVTGGDLKNVGTLRASEDLSAVAGGSLYQGGLVQANEHLALMAQDSIRNALAGEIRGNQVDLMAVKGDIVNDRTATEVAVGAGSVTRVDAGSQISARSGMTLDAGGDLTNKGSLASGGDLAAMAGGDINLQAVQDRTLTQQAIHRGLRTDETITQLGSSLRAVGDVRLLAGNDANATASTVQAGRNLSVQAGNDVKLVAAANESHMDSRSKKVTQTEDRIQQVGTTLQAGSNVTLNAGRDMAIVASKVKAEGHVDLDAAQDLLIASGKDESASYYLKKSKGSFGRSSSTQKESYHSTNVASEIEAGGDLTVNVSKGQSGGISLDGGRNVSVVGSQLGAGGDLMLGAKGDVAVVSGVEEHGEYSKKTKSGFLGMSKSGKSQLQTTATQVASELQAGNDIVVAAGSDVRLRASEASAGKDVELRAGLLDKDGDIDLLAANDTSYSYSEQYRKKTGLSASGGFVSISSAKKAGQDAQSSTSVGSLVEAQQDASLRAERDINVVGSGISAGRNVSLNAGRDVNVAAAQNTHSEGNWSSEKRTGIGVSGDDNGVSLFLGAEQLKEKDRLQQQLASASKIKAGQDLDIQAGGDINQTGSDFKAGHDINLRAGGDINLDAARELEIVERQREMERQGLGLTINHNLGNTKDAVNGAGKGENGVSQASSVLRAVDTISQFFAGPTADGKLGTSKQSTSERSVTQGNRVSTLDAGNDINLEAGNDVNIRGGQLQAGRDIAISGRDINLDVAKGSQTQENQQSQSWSGIHGGTSGGFKIGAGGSYGVADQDAVQGTSTSSELSAGRDVVLDARHDVNIVGSKVSAERDIDIAAGNDLNIRSAQNDSDSSHTRHNGGGEAGLAFGDGKVGFYASVNIGKGDLEREGQQQQQAYLYAGDQLKFSSGKDTTIAGAQLNGNEVIGRVGGDLAVASVADTGKVEGKEFDLSAIVSVGVGASASGSLGYGQTTGKTDWVQDQTRIVGHEKVDIRTENHTQIDGALIAADNGNLKLDTGTLGYSDIAGKDKEHGYYLNAGGSWSQGANGKTETSGNLSGWEYEKDREQIVRATVGAGEIIVRDDAGTGKDSAAGLNRDLDKAYEITRDHESRTDLYVSDSSVRDVLNADETLQRWRDGLLSYDETAKKNYQDASIGLNATLNRLDELTGREWSSDVTRLTSKDFANETLAQLILGGKSLSEAKAMMADKGFQENVLAELSRFWNIPPDTLAQAQQLVDQTLGKPLPPGTLELDPSTVTLTMLQDNLRSLANIKAFIDDNQDKAQAIGIVLALTQGPKGVIQAVAMSAAEQTPLGQALMERLGAMQEYVGKAIAVRMEGSDLSTADIDGKYLIGGGNLAASILGGTITSMKGGKNPVVNEKPEVRPIEVAGTGKTLRSMDELLPNGKVPTHASGDFGRWFDNLTPDELNMLWADPKIKPAIERQIRKPGGLHEWCMVCRAPTFKEWGVSMDEIQRFRTRTAELNWINPKDGVAGGHGREGSGTFHRELENLIDSSRSLKEFNEGIIKLRDRWQIDPKLLPELPRLL</sequence>
<feature type="compositionally biased region" description="Polar residues" evidence="1">
    <location>
        <begin position="2264"/>
        <end position="2277"/>
    </location>
</feature>
<dbReference type="SMART" id="SM00912">
    <property type="entry name" value="Haemagg_act"/>
    <property type="match status" value="1"/>
</dbReference>
<dbReference type="Pfam" id="PF05594">
    <property type="entry name" value="Fil_haemagg"/>
    <property type="match status" value="10"/>
</dbReference>
<dbReference type="NCBIfam" id="TIGR01731">
    <property type="entry name" value="fil_hemag_20aa"/>
    <property type="match status" value="20"/>
</dbReference>
<feature type="region of interest" description="Disordered" evidence="1">
    <location>
        <begin position="2350"/>
        <end position="2370"/>
    </location>
</feature>
<accession>A0ABX8MXT9</accession>
<dbReference type="EMBL" id="CP077076">
    <property type="protein sequence ID" value="QXH49115.1"/>
    <property type="molecule type" value="Genomic_DNA"/>
</dbReference>
<feature type="region of interest" description="Disordered" evidence="1">
    <location>
        <begin position="2264"/>
        <end position="2283"/>
    </location>
</feature>
<gene>
    <name evidence="3" type="ORF">KSS94_14205</name>
</gene>
<protein>
    <submittedName>
        <fullName evidence="3">Hemagglutinin repeat-containing protein</fullName>
    </submittedName>
</protein>
<feature type="compositionally biased region" description="Polar residues" evidence="1">
    <location>
        <begin position="2204"/>
        <end position="2219"/>
    </location>
</feature>
<dbReference type="RefSeq" id="WP_217838739.1">
    <property type="nucleotide sequence ID" value="NZ_CP077076.1"/>
</dbReference>
<dbReference type="InterPro" id="IPR008619">
    <property type="entry name" value="Filamentous_hemagglutn_rpt"/>
</dbReference>
<dbReference type="InterPro" id="IPR008638">
    <property type="entry name" value="FhaB/CdiA-like_TPS"/>
</dbReference>
<evidence type="ECO:0000313" key="4">
    <source>
        <dbReference type="Proteomes" id="UP001046350"/>
    </source>
</evidence>
<keyword evidence="4" id="KW-1185">Reference proteome</keyword>
<feature type="region of interest" description="Disordered" evidence="1">
    <location>
        <begin position="2196"/>
        <end position="2219"/>
    </location>
</feature>
<feature type="domain" description="Filamentous haemagglutinin FhaB/tRNA nuclease CdiA-like TPS" evidence="2">
    <location>
        <begin position="64"/>
        <end position="185"/>
    </location>
</feature>
<evidence type="ECO:0000259" key="2">
    <source>
        <dbReference type="SMART" id="SM00912"/>
    </source>
</evidence>
<organism evidence="3 4">
    <name type="scientific">Pseudomonas fakonensis</name>
    <dbReference type="NCBI Taxonomy" id="2842355"/>
    <lineage>
        <taxon>Bacteria</taxon>
        <taxon>Pseudomonadati</taxon>
        <taxon>Pseudomonadota</taxon>
        <taxon>Gammaproteobacteria</taxon>
        <taxon>Pseudomonadales</taxon>
        <taxon>Pseudomonadaceae</taxon>
        <taxon>Pseudomonas</taxon>
    </lineage>
</organism>
<reference evidence="3" key="1">
    <citation type="journal article" date="2021" name="Microorganisms">
        <title>The Ever-Expanding Pseudomonas Genus: Description of 43 New Species and Partition of the Pseudomonas putida Group.</title>
        <authorList>
            <person name="Girard L."/>
            <person name="Lood C."/>
            <person name="Hofte M."/>
            <person name="Vandamme P."/>
            <person name="Rokni-Zadeh H."/>
            <person name="van Noort V."/>
            <person name="Lavigne R."/>
            <person name="De Mot R."/>
        </authorList>
    </citation>
    <scope>NUCLEOTIDE SEQUENCE</scope>
    <source>
        <strain evidence="3">COW40</strain>
    </source>
</reference>